<evidence type="ECO:0000256" key="1">
    <source>
        <dbReference type="ARBA" id="ARBA00001913"/>
    </source>
</evidence>
<dbReference type="EMBL" id="CP114040">
    <property type="protein sequence ID" value="WAS94248.1"/>
    <property type="molecule type" value="Genomic_DNA"/>
</dbReference>
<evidence type="ECO:0000256" key="7">
    <source>
        <dbReference type="ARBA" id="ARBA00023145"/>
    </source>
</evidence>
<dbReference type="InterPro" id="IPR030400">
    <property type="entry name" value="Sedolisin_dom"/>
</dbReference>
<dbReference type="Gene3D" id="3.40.50.200">
    <property type="entry name" value="Peptidase S8/S53 domain"/>
    <property type="match status" value="1"/>
</dbReference>
<evidence type="ECO:0000256" key="8">
    <source>
        <dbReference type="SAM" id="MobiDB-lite"/>
    </source>
</evidence>
<dbReference type="CDD" id="cd04056">
    <property type="entry name" value="Peptidases_S53"/>
    <property type="match status" value="1"/>
</dbReference>
<organism evidence="10 11">
    <name type="scientific">Nannocystis punicea</name>
    <dbReference type="NCBI Taxonomy" id="2995304"/>
    <lineage>
        <taxon>Bacteria</taxon>
        <taxon>Pseudomonadati</taxon>
        <taxon>Myxococcota</taxon>
        <taxon>Polyangia</taxon>
        <taxon>Nannocystales</taxon>
        <taxon>Nannocystaceae</taxon>
        <taxon>Nannocystis</taxon>
    </lineage>
</organism>
<keyword evidence="3" id="KW-0479">Metal-binding</keyword>
<evidence type="ECO:0000256" key="6">
    <source>
        <dbReference type="ARBA" id="ARBA00022837"/>
    </source>
</evidence>
<accession>A0ABY7H506</accession>
<keyword evidence="2" id="KW-0645">Protease</keyword>
<dbReference type="PROSITE" id="PS00138">
    <property type="entry name" value="SUBTILASE_SER"/>
    <property type="match status" value="1"/>
</dbReference>
<keyword evidence="4" id="KW-0378">Hydrolase</keyword>
<reference evidence="10" key="1">
    <citation type="submission" date="2022-11" db="EMBL/GenBank/DDBJ databases">
        <title>Minimal conservation of predation-associated metabolite biosynthetic gene clusters underscores biosynthetic potential of Myxococcota including descriptions for ten novel species: Archangium lansinium sp. nov., Myxococcus landrumus sp. nov., Nannocystis bai.</title>
        <authorList>
            <person name="Ahearne A."/>
            <person name="Stevens C."/>
            <person name="Dowd S."/>
        </authorList>
    </citation>
    <scope>NUCLEOTIDE SEQUENCE</scope>
    <source>
        <strain evidence="10">Fl3</strain>
    </source>
</reference>
<evidence type="ECO:0000256" key="2">
    <source>
        <dbReference type="ARBA" id="ARBA00022670"/>
    </source>
</evidence>
<dbReference type="Pfam" id="PF09286">
    <property type="entry name" value="Pro-kuma_activ"/>
    <property type="match status" value="1"/>
</dbReference>
<evidence type="ECO:0000259" key="9">
    <source>
        <dbReference type="PROSITE" id="PS51695"/>
    </source>
</evidence>
<sequence length="552" mass="58709">MRLSLQLAPAADLRDLADAVSSPGDPQFGRHLDRSALAARIARPPELHTQIGQWFAAANIPAVATGLADLTWIAELDRARLTCLLGHDAEQLLARRRLVDDAARALVPPSFAASIAALELGPWRPPEPPRVLADPGAAPPPVPATGLRPAELARGYDFDDDTDGGGETIAVMALGGVPDAADVHGFARAFGLPAPQIELVQLTPLGACATDPRFRFETTMGLQWLAAVAPRARIVVYLLDPTVAADPWSTFLKNVLSDMSRETTIAVTSWSAPARQYYAVHGRRRFADLLDLAAVLGVTVVAASGDWGAYDGFPSSGPARDACDALVPRDTFPGCEARVLSVGGTHVVAREPWRELAWSAPVSPALRAAIGLPALAGSGGVSVHVPVPDYQRDLLPREFSRGPADAPVPASGRVQPDVALMAWGPDVGERPTAYACLFDGEFRDDVGGTSVAAPIWAGIVARLNQRRRRHGLTRVGQLQPRLYPAGVRHPELLRDIVEGHTDLELPLLTTDDTRRWQVLPGFRAGPGFDPATGLGVPQVARLAARLGTSDEP</sequence>
<dbReference type="InterPro" id="IPR050819">
    <property type="entry name" value="Tripeptidyl-peptidase_I"/>
</dbReference>
<proteinExistence type="predicted"/>
<evidence type="ECO:0000313" key="11">
    <source>
        <dbReference type="Proteomes" id="UP001164459"/>
    </source>
</evidence>
<comment type="cofactor">
    <cofactor evidence="1">
        <name>Ca(2+)</name>
        <dbReference type="ChEBI" id="CHEBI:29108"/>
    </cofactor>
</comment>
<dbReference type="PANTHER" id="PTHR14218:SF15">
    <property type="entry name" value="TRIPEPTIDYL-PEPTIDASE 1"/>
    <property type="match status" value="1"/>
</dbReference>
<evidence type="ECO:0000313" key="10">
    <source>
        <dbReference type="EMBL" id="WAS94248.1"/>
    </source>
</evidence>
<dbReference type="SUPFAM" id="SSF52743">
    <property type="entry name" value="Subtilisin-like"/>
    <property type="match status" value="1"/>
</dbReference>
<keyword evidence="5" id="KW-0720">Serine protease</keyword>
<gene>
    <name evidence="10" type="ORF">O0S08_49635</name>
</gene>
<evidence type="ECO:0000256" key="4">
    <source>
        <dbReference type="ARBA" id="ARBA00022801"/>
    </source>
</evidence>
<keyword evidence="11" id="KW-1185">Reference proteome</keyword>
<evidence type="ECO:0000256" key="3">
    <source>
        <dbReference type="ARBA" id="ARBA00022723"/>
    </source>
</evidence>
<keyword evidence="6" id="KW-0106">Calcium</keyword>
<dbReference type="RefSeq" id="WP_269036585.1">
    <property type="nucleotide sequence ID" value="NZ_CP114040.1"/>
</dbReference>
<dbReference type="InterPro" id="IPR015366">
    <property type="entry name" value="S53_propep"/>
</dbReference>
<name>A0ABY7H506_9BACT</name>
<dbReference type="PANTHER" id="PTHR14218">
    <property type="entry name" value="PROTEASE S8 TRIPEPTIDYL PEPTIDASE I CLN2"/>
    <property type="match status" value="1"/>
</dbReference>
<dbReference type="InterPro" id="IPR023828">
    <property type="entry name" value="Peptidase_S8_Ser-AS"/>
</dbReference>
<dbReference type="Proteomes" id="UP001164459">
    <property type="component" value="Chromosome"/>
</dbReference>
<dbReference type="InterPro" id="IPR036852">
    <property type="entry name" value="Peptidase_S8/S53_dom_sf"/>
</dbReference>
<dbReference type="PROSITE" id="PS51695">
    <property type="entry name" value="SEDOLISIN"/>
    <property type="match status" value="1"/>
</dbReference>
<feature type="region of interest" description="Disordered" evidence="8">
    <location>
        <begin position="126"/>
        <end position="146"/>
    </location>
</feature>
<feature type="domain" description="Peptidase S53" evidence="9">
    <location>
        <begin position="146"/>
        <end position="549"/>
    </location>
</feature>
<keyword evidence="7" id="KW-0865">Zymogen</keyword>
<protein>
    <submittedName>
        <fullName evidence="10">S53 family peptidase</fullName>
    </submittedName>
</protein>
<evidence type="ECO:0000256" key="5">
    <source>
        <dbReference type="ARBA" id="ARBA00022825"/>
    </source>
</evidence>